<evidence type="ECO:0000256" key="1">
    <source>
        <dbReference type="ARBA" id="ARBA00005785"/>
    </source>
</evidence>
<feature type="compositionally biased region" description="Polar residues" evidence="2">
    <location>
        <begin position="530"/>
        <end position="540"/>
    </location>
</feature>
<feature type="compositionally biased region" description="Low complexity" evidence="2">
    <location>
        <begin position="248"/>
        <end position="276"/>
    </location>
</feature>
<dbReference type="SMART" id="SM00955">
    <property type="entry name" value="RNB"/>
    <property type="match status" value="1"/>
</dbReference>
<feature type="compositionally biased region" description="Polar residues" evidence="2">
    <location>
        <begin position="343"/>
        <end position="354"/>
    </location>
</feature>
<dbReference type="InterPro" id="IPR041505">
    <property type="entry name" value="Dis3_CSD2"/>
</dbReference>
<dbReference type="GO" id="GO:0003723">
    <property type="term" value="F:RNA binding"/>
    <property type="evidence" value="ECO:0007669"/>
    <property type="project" value="InterPro"/>
</dbReference>
<evidence type="ECO:0000313" key="5">
    <source>
        <dbReference type="Proteomes" id="UP000799424"/>
    </source>
</evidence>
<dbReference type="GO" id="GO:0006402">
    <property type="term" value="P:mRNA catabolic process"/>
    <property type="evidence" value="ECO:0007669"/>
    <property type="project" value="TreeGrafter"/>
</dbReference>
<feature type="compositionally biased region" description="Basic and acidic residues" evidence="2">
    <location>
        <begin position="174"/>
        <end position="186"/>
    </location>
</feature>
<feature type="compositionally biased region" description="Basic and acidic residues" evidence="2">
    <location>
        <begin position="1220"/>
        <end position="1237"/>
    </location>
</feature>
<dbReference type="FunFam" id="2.40.50.140:FF:000100">
    <property type="entry name" value="Cell wall biogenesis protein phosphatase"/>
    <property type="match status" value="1"/>
</dbReference>
<dbReference type="PANTHER" id="PTHR23355">
    <property type="entry name" value="RIBONUCLEASE"/>
    <property type="match status" value="1"/>
</dbReference>
<organism evidence="4 5">
    <name type="scientific">Ophiobolus disseminans</name>
    <dbReference type="NCBI Taxonomy" id="1469910"/>
    <lineage>
        <taxon>Eukaryota</taxon>
        <taxon>Fungi</taxon>
        <taxon>Dikarya</taxon>
        <taxon>Ascomycota</taxon>
        <taxon>Pezizomycotina</taxon>
        <taxon>Dothideomycetes</taxon>
        <taxon>Pleosporomycetidae</taxon>
        <taxon>Pleosporales</taxon>
        <taxon>Pleosporineae</taxon>
        <taxon>Phaeosphaeriaceae</taxon>
        <taxon>Ophiobolus</taxon>
    </lineage>
</organism>
<feature type="compositionally biased region" description="Basic and acidic residues" evidence="2">
    <location>
        <begin position="614"/>
        <end position="625"/>
    </location>
</feature>
<dbReference type="OrthoDB" id="372421at2759"/>
<feature type="compositionally biased region" description="Acidic residues" evidence="2">
    <location>
        <begin position="1249"/>
        <end position="1260"/>
    </location>
</feature>
<dbReference type="SUPFAM" id="SSF50249">
    <property type="entry name" value="Nucleic acid-binding proteins"/>
    <property type="match status" value="3"/>
</dbReference>
<feature type="compositionally biased region" description="Polar residues" evidence="2">
    <location>
        <begin position="199"/>
        <end position="217"/>
    </location>
</feature>
<dbReference type="EMBL" id="MU006216">
    <property type="protein sequence ID" value="KAF2832909.1"/>
    <property type="molecule type" value="Genomic_DNA"/>
</dbReference>
<feature type="region of interest" description="Disordered" evidence="2">
    <location>
        <begin position="606"/>
        <end position="641"/>
    </location>
</feature>
<feature type="compositionally biased region" description="Low complexity" evidence="2">
    <location>
        <begin position="303"/>
        <end position="320"/>
    </location>
</feature>
<dbReference type="Proteomes" id="UP000799424">
    <property type="component" value="Unassembled WGS sequence"/>
</dbReference>
<evidence type="ECO:0000256" key="2">
    <source>
        <dbReference type="SAM" id="MobiDB-lite"/>
    </source>
</evidence>
<proteinExistence type="inferred from homology"/>
<dbReference type="GO" id="GO:0000175">
    <property type="term" value="F:3'-5'-RNA exonuclease activity"/>
    <property type="evidence" value="ECO:0007669"/>
    <property type="project" value="TreeGrafter"/>
</dbReference>
<sequence>MDQQQGQQGPMGPAGRRLHIAHRRSPSELTPLMMEQLAIAQQIEVLQQQQQQIAATHQQYVNMGMIQPQQHLGNFQMQGQMPNVTPNNFQFPQPMAQPHLAVPMNPPAQPAAHRRNQSALPNVGMGPPPAPSSGASGFGDFGAQQGRENVNPRGRGGGGAGSGHTRRHSLALADAKKAAELAESKRKTSGFQFPLPGASGSTNRDASPSGNSASNDTAASARGGRGGHGRSQSMAVGRGGGSAGRGGPAFSFPASSDTNTTTPAASNSTTNNNTQAGQSDFQRRGSQGHGRAASRNFEGNWRQPQNNNQQQPAQDTQTQNMGNFNMNQTANAAPFQPGHRTRGSVNQSVGSLGNFQYQGGQQGQMMQNPQAQMLLQQQMFGGQGLNPMQIAHLQALQAAQMGGGMGGLGNSQHAQPQMGGMQQQQQRKTLFTPYLPQATLPALLGDGQLVAGVLRVNKKNRSDAYVTTTDLDADIFICGSKDRNRALEGDLVAVELLDVDEVWGQKREKEEKKKRKDNADPRGGSIAVNDATTQPESSNEGGIRRRGSLRQRPTQKKNDDVEVEGQSLLLMEEEEINDEQKPLYAGHIVAVIERVAGQMFSGSLGLLRPSSQATKEKQEAERQAREGNSGRQQPERQDKPKIVWFKPTDKRVPLIAIPTEQAPRDFVEKHQDYADRIFVACIKRWPITSLHPFGTLVEQLGVMGELKVETDALLRDNNFGPDDFSDAVIKNVGFEDWSVTNDGEAALESRRDFREEETFTIDPNGSKELDDAIHFKYLDDGRVEIGIHVADVAHFIKANSLVDREAKKRGTAVYLMNRTVNMLPPRLSNDICCLNPGEERYTVSVVFKVDPKSGKVFDDETWVGKAVIKSAGKLTYDEVDSVIGGSDAEVTAARAKDIKTLHHIAQKLRQVRFGGRTAEAPPLRLLYQLDDENVPVEQNIFDSSPAHECIEELSHLANAHVAKKLATALPEKALLRRQQFPNPRRLTTIADRMGAIGYQIDTESSGTLQNSLFQVEDDDIRKGMETLVIKSMPRAKYFVAGRLPEDQYPHYALNLPLYTHFTNPSRRYADIIVHRQLEAALSDGAIEFTEDIEALAKTAEMCNTKKDSAHAAQEQSVHIEACRKMDKVAKDMGGELISEGIVLCVYESAFDVLIPEWGFEKRVHCDQLPLKKAEFDKNKRLLELYWEKGVPSSAYVPEDERPKHGSIRATNAAAAARNAEAAKQRAKEQEEAQRRQMDTGTISTNEVDALFDDDDTDDDSNNLNSTMAGVSLNPDRPTQSMPPSPTRRELAGQGPHRVNSDSKLAQSASEAPETKLTNKEKYLSWFALREENGDYIQDVREMTRVPVILKTDLTKSPPCLTIRSLNPYAL</sequence>
<dbReference type="InterPro" id="IPR012340">
    <property type="entry name" value="NA-bd_OB-fold"/>
</dbReference>
<keyword evidence="5" id="KW-1185">Reference proteome</keyword>
<reference evidence="4" key="1">
    <citation type="journal article" date="2020" name="Stud. Mycol.">
        <title>101 Dothideomycetes genomes: a test case for predicting lifestyles and emergence of pathogens.</title>
        <authorList>
            <person name="Haridas S."/>
            <person name="Albert R."/>
            <person name="Binder M."/>
            <person name="Bloem J."/>
            <person name="Labutti K."/>
            <person name="Salamov A."/>
            <person name="Andreopoulos B."/>
            <person name="Baker S."/>
            <person name="Barry K."/>
            <person name="Bills G."/>
            <person name="Bluhm B."/>
            <person name="Cannon C."/>
            <person name="Castanera R."/>
            <person name="Culley D."/>
            <person name="Daum C."/>
            <person name="Ezra D."/>
            <person name="Gonzalez J."/>
            <person name="Henrissat B."/>
            <person name="Kuo A."/>
            <person name="Liang C."/>
            <person name="Lipzen A."/>
            <person name="Lutzoni F."/>
            <person name="Magnuson J."/>
            <person name="Mondo S."/>
            <person name="Nolan M."/>
            <person name="Ohm R."/>
            <person name="Pangilinan J."/>
            <person name="Park H.-J."/>
            <person name="Ramirez L."/>
            <person name="Alfaro M."/>
            <person name="Sun H."/>
            <person name="Tritt A."/>
            <person name="Yoshinaga Y."/>
            <person name="Zwiers L.-H."/>
            <person name="Turgeon B."/>
            <person name="Goodwin S."/>
            <person name="Spatafora J."/>
            <person name="Crous P."/>
            <person name="Grigoriev I."/>
        </authorList>
    </citation>
    <scope>NUCLEOTIDE SEQUENCE</scope>
    <source>
        <strain evidence="4">CBS 113818</strain>
    </source>
</reference>
<dbReference type="InterPro" id="IPR050180">
    <property type="entry name" value="RNR_Ribonuclease"/>
</dbReference>
<dbReference type="Pfam" id="PF17849">
    <property type="entry name" value="OB_Dis3"/>
    <property type="match status" value="1"/>
</dbReference>
<accession>A0A6A7AJR7</accession>
<dbReference type="Gene3D" id="2.40.50.700">
    <property type="match status" value="1"/>
</dbReference>
<feature type="compositionally biased region" description="Basic residues" evidence="2">
    <location>
        <begin position="544"/>
        <end position="555"/>
    </location>
</feature>
<dbReference type="FunFam" id="2.40.50.700:FF:000002">
    <property type="entry name" value="Cell wall biogenesis protein"/>
    <property type="match status" value="1"/>
</dbReference>
<dbReference type="FunFam" id="2.40.50.690:FF:000001">
    <property type="entry name" value="Cell wall biogenesis protein"/>
    <property type="match status" value="1"/>
</dbReference>
<gene>
    <name evidence="4" type="ORF">CC86DRAFT_364916</name>
</gene>
<feature type="domain" description="RNB" evidence="3">
    <location>
        <begin position="750"/>
        <end position="1083"/>
    </location>
</feature>
<dbReference type="Pfam" id="PF17877">
    <property type="entry name" value="Dis3l2_C_term"/>
    <property type="match status" value="1"/>
</dbReference>
<comment type="similarity">
    <text evidence="1">Belongs to the RNR ribonuclease family.</text>
</comment>
<dbReference type="InterPro" id="IPR041093">
    <property type="entry name" value="Dis3l2-like_C"/>
</dbReference>
<name>A0A6A7AJR7_9PLEO</name>
<evidence type="ECO:0000259" key="3">
    <source>
        <dbReference type="SMART" id="SM00955"/>
    </source>
</evidence>
<dbReference type="Gene3D" id="2.40.50.140">
    <property type="entry name" value="Nucleic acid-binding proteins"/>
    <property type="match status" value="1"/>
</dbReference>
<feature type="region of interest" description="Disordered" evidence="2">
    <location>
        <begin position="506"/>
        <end position="562"/>
    </location>
</feature>
<dbReference type="PANTHER" id="PTHR23355:SF9">
    <property type="entry name" value="DIS3-LIKE EXONUCLEASE 2"/>
    <property type="match status" value="1"/>
</dbReference>
<feature type="compositionally biased region" description="Polar residues" evidence="2">
    <location>
        <begin position="321"/>
        <end position="331"/>
    </location>
</feature>
<feature type="compositionally biased region" description="Gly residues" evidence="2">
    <location>
        <begin position="237"/>
        <end position="247"/>
    </location>
</feature>
<dbReference type="GO" id="GO:0000932">
    <property type="term" value="C:P-body"/>
    <property type="evidence" value="ECO:0007669"/>
    <property type="project" value="TreeGrafter"/>
</dbReference>
<feature type="compositionally biased region" description="Low complexity" evidence="2">
    <location>
        <begin position="141"/>
        <end position="153"/>
    </location>
</feature>
<protein>
    <submittedName>
        <fullName evidence="4">RNB-domain-containing protein</fullName>
    </submittedName>
</protein>
<feature type="region of interest" description="Disordered" evidence="2">
    <location>
        <begin position="1194"/>
        <end position="1315"/>
    </location>
</feature>
<evidence type="ECO:0000313" key="4">
    <source>
        <dbReference type="EMBL" id="KAF2832909.1"/>
    </source>
</evidence>
<dbReference type="Pfam" id="PF00773">
    <property type="entry name" value="RNB"/>
    <property type="match status" value="1"/>
</dbReference>
<feature type="region of interest" description="Disordered" evidence="2">
    <location>
        <begin position="107"/>
        <end position="354"/>
    </location>
</feature>
<dbReference type="Gene3D" id="2.40.50.690">
    <property type="match status" value="1"/>
</dbReference>
<dbReference type="InterPro" id="IPR001900">
    <property type="entry name" value="RNase_II/R"/>
</dbReference>